<evidence type="ECO:0000256" key="12">
    <source>
        <dbReference type="ARBA" id="ARBA00022960"/>
    </source>
</evidence>
<evidence type="ECO:0000256" key="4">
    <source>
        <dbReference type="ARBA" id="ARBA00007707"/>
    </source>
</evidence>
<dbReference type="AlphaFoldDB" id="D3SMN4"/>
<keyword evidence="7 20" id="KW-0808">Transferase</keyword>
<dbReference type="HAMAP" id="MF_01631">
    <property type="entry name" value="GlmU"/>
    <property type="match status" value="1"/>
</dbReference>
<dbReference type="PANTHER" id="PTHR43584">
    <property type="entry name" value="NUCLEOTIDYL TRANSFERASE"/>
    <property type="match status" value="1"/>
</dbReference>
<evidence type="ECO:0000256" key="17">
    <source>
        <dbReference type="ARBA" id="ARBA00048247"/>
    </source>
</evidence>
<feature type="binding site" evidence="20">
    <location>
        <begin position="76"/>
        <end position="77"/>
    </location>
    <ligand>
        <name>UDP-N-acetyl-alpha-D-glucosamine</name>
        <dbReference type="ChEBI" id="CHEBI:57705"/>
    </ligand>
</feature>
<keyword evidence="9 20" id="KW-0479">Metal-binding</keyword>
<feature type="binding site" evidence="20">
    <location>
        <position position="385"/>
    </location>
    <ligand>
        <name>acetyl-CoA</name>
        <dbReference type="ChEBI" id="CHEBI:57288"/>
    </ligand>
</feature>
<evidence type="ECO:0000256" key="7">
    <source>
        <dbReference type="ARBA" id="ARBA00022679"/>
    </source>
</evidence>
<dbReference type="GO" id="GO:0000287">
    <property type="term" value="F:magnesium ion binding"/>
    <property type="evidence" value="ECO:0007669"/>
    <property type="project" value="UniProtKB-UniRule"/>
</dbReference>
<dbReference type="Proteomes" id="UP000002043">
    <property type="component" value="Chromosome"/>
</dbReference>
<comment type="pathway">
    <text evidence="3 20">Nucleotide-sugar biosynthesis; UDP-N-acetyl-alpha-D-glucosamine biosynthesis; UDP-N-acetyl-alpha-D-glucosamine from N-acetyl-alpha-D-glucosamine 1-phosphate: step 1/1.</text>
</comment>
<feature type="binding site" evidence="20">
    <location>
        <position position="371"/>
    </location>
    <ligand>
        <name>UDP-N-acetyl-alpha-D-glucosamine</name>
        <dbReference type="ChEBI" id="CHEBI:57705"/>
    </ligand>
</feature>
<keyword evidence="12 20" id="KW-0133">Cell shape</keyword>
<evidence type="ECO:0000256" key="14">
    <source>
        <dbReference type="ARBA" id="ARBA00023268"/>
    </source>
</evidence>
<evidence type="ECO:0000256" key="6">
    <source>
        <dbReference type="ARBA" id="ARBA00022490"/>
    </source>
</evidence>
<evidence type="ECO:0000313" key="23">
    <source>
        <dbReference type="Proteomes" id="UP000002043"/>
    </source>
</evidence>
<dbReference type="GO" id="GO:0006048">
    <property type="term" value="P:UDP-N-acetylglucosamine biosynthetic process"/>
    <property type="evidence" value="ECO:0007669"/>
    <property type="project" value="UniProtKB-UniPathway"/>
</dbReference>
<dbReference type="InterPro" id="IPR018357">
    <property type="entry name" value="Hexapep_transf_CS"/>
</dbReference>
<dbReference type="SUPFAM" id="SSF51161">
    <property type="entry name" value="Trimeric LpxA-like enzymes"/>
    <property type="match status" value="1"/>
</dbReference>
<feature type="binding site" evidence="20">
    <location>
        <position position="338"/>
    </location>
    <ligand>
        <name>UDP-N-acetyl-alpha-D-glucosamine</name>
        <dbReference type="ChEBI" id="CHEBI:57705"/>
    </ligand>
</feature>
<feature type="region of interest" description="Linker" evidence="20">
    <location>
        <begin position="235"/>
        <end position="255"/>
    </location>
</feature>
<dbReference type="RefSeq" id="WP_012992420.1">
    <property type="nucleotide sequence ID" value="NC_013894.1"/>
</dbReference>
<feature type="binding site" evidence="20">
    <location>
        <position position="101"/>
    </location>
    <ligand>
        <name>Mg(2+)</name>
        <dbReference type="ChEBI" id="CHEBI:18420"/>
    </ligand>
</feature>
<dbReference type="UniPathway" id="UPA00113">
    <property type="reaction ID" value="UER00532"/>
</dbReference>
<dbReference type="GO" id="GO:0009252">
    <property type="term" value="P:peptidoglycan biosynthetic process"/>
    <property type="evidence" value="ECO:0007669"/>
    <property type="project" value="UniProtKB-UniRule"/>
</dbReference>
<evidence type="ECO:0000256" key="2">
    <source>
        <dbReference type="ARBA" id="ARBA00005166"/>
    </source>
</evidence>
<dbReference type="OrthoDB" id="9775031at2"/>
<feature type="region of interest" description="Pyrophosphorylase" evidence="20">
    <location>
        <begin position="1"/>
        <end position="234"/>
    </location>
</feature>
<evidence type="ECO:0000256" key="8">
    <source>
        <dbReference type="ARBA" id="ARBA00022695"/>
    </source>
</evidence>
<keyword evidence="11 20" id="KW-0460">Magnesium</keyword>
<feature type="domain" description="Nucleotidyl transferase" evidence="21">
    <location>
        <begin position="3"/>
        <end position="224"/>
    </location>
</feature>
<dbReference type="Pfam" id="PF00132">
    <property type="entry name" value="Hexapep"/>
    <property type="match status" value="1"/>
</dbReference>
<comment type="catalytic activity">
    <reaction evidence="18 20">
        <text>N-acetyl-alpha-D-glucosamine 1-phosphate + UTP + H(+) = UDP-N-acetyl-alpha-D-glucosamine + diphosphate</text>
        <dbReference type="Rhea" id="RHEA:13509"/>
        <dbReference type="ChEBI" id="CHEBI:15378"/>
        <dbReference type="ChEBI" id="CHEBI:33019"/>
        <dbReference type="ChEBI" id="CHEBI:46398"/>
        <dbReference type="ChEBI" id="CHEBI:57705"/>
        <dbReference type="ChEBI" id="CHEBI:57776"/>
        <dbReference type="EC" id="2.7.7.23"/>
    </reaction>
</comment>
<proteinExistence type="inferred from homology"/>
<evidence type="ECO:0000256" key="19">
    <source>
        <dbReference type="ARBA" id="ARBA00049628"/>
    </source>
</evidence>
<feature type="binding site" evidence="20">
    <location>
        <position position="20"/>
    </location>
    <ligand>
        <name>UDP-N-acetyl-alpha-D-glucosamine</name>
        <dbReference type="ChEBI" id="CHEBI:57705"/>
    </ligand>
</feature>
<protein>
    <recommendedName>
        <fullName evidence="20">Bifunctional protein GlmU</fullName>
    </recommendedName>
    <domain>
        <recommendedName>
            <fullName evidence="20">UDP-N-acetylglucosamine pyrophosphorylase</fullName>
            <ecNumber evidence="20">2.7.7.23</ecNumber>
        </recommendedName>
        <alternativeName>
            <fullName evidence="20">N-acetylglucosamine-1-phosphate uridyltransferase</fullName>
        </alternativeName>
    </domain>
    <domain>
        <recommendedName>
            <fullName evidence="20">Glucosamine-1-phosphate N-acetyltransferase</fullName>
            <ecNumber evidence="20">2.3.1.157</ecNumber>
        </recommendedName>
    </domain>
</protein>
<dbReference type="GO" id="GO:0071555">
    <property type="term" value="P:cell wall organization"/>
    <property type="evidence" value="ECO:0007669"/>
    <property type="project" value="UniProtKB-KW"/>
</dbReference>
<sequence length="467" mass="51526">MRGLVLAAGLGTRFKSEKPKVLYPILGKPMVWYAVSALEDAGIKEIALVVSDVSREVMNLLGNNYRYFMQSNPKGGTADAVISALDFWRDYDGYLLVINGDTPAVKASTLKSMVRYLNLVKEYEGVRLSALLLSSFLPDPTGYGRVIKDEKGNVIKVVEEKDASAEEKLVNEINGGVYLFYCPHLLEVIFHIKPSRMTGELYLTEVFHLMYQKGYVVRSFMAEDPSEIMGVNDRWDLAVVENVLRLRILQKWAKEGNTVHQPESVYIEPDVKLEGDVEIEALVSLKGNTVLKRGCKVGKGSVIENSILEENVVVEPYSVIKNSHIKKGAIVGPFAHVRDNSVIGEASHIGNFVEVKKSSIGKEVKAKHLAYIGDAFVGDLTNIGAGVVFANYDGKRKYETYVGKGAFIGSNSLLIAPIKLGDYSYVAGGSVINKNVEEGDLAIGRARMRVIKGKGKEKLLDDQLKER</sequence>
<feature type="active site" description="Proton acceptor" evidence="20">
    <location>
        <position position="368"/>
    </location>
</feature>
<feature type="binding site" evidence="20">
    <location>
        <position position="382"/>
    </location>
    <ligand>
        <name>UDP-N-acetyl-alpha-D-glucosamine</name>
        <dbReference type="ChEBI" id="CHEBI:57705"/>
    </ligand>
</feature>
<dbReference type="GO" id="GO:0016020">
    <property type="term" value="C:membrane"/>
    <property type="evidence" value="ECO:0007669"/>
    <property type="project" value="GOC"/>
</dbReference>
<dbReference type="EC" id="2.3.1.157" evidence="20"/>
<keyword evidence="23" id="KW-1185">Reference proteome</keyword>
<comment type="function">
    <text evidence="19 20">Catalyzes the last two sequential reactions in the de novo biosynthetic pathway for UDP-N-acetylglucosamine (UDP-GlcNAc). The C-terminal domain catalyzes the transfer of acetyl group from acetyl coenzyme A to glucosamine-1-phosphate (GlcN-1-P) to produce N-acetylglucosamine-1-phosphate (GlcNAc-1-P), which is converted into UDP-GlcNAc by the transfer of uridine 5-monophosphate (from uridine 5-triphosphate), a reaction catalyzed by the N-terminal domain.</text>
</comment>
<evidence type="ECO:0000256" key="11">
    <source>
        <dbReference type="ARBA" id="ARBA00022842"/>
    </source>
</evidence>
<keyword evidence="16 20" id="KW-0961">Cell wall biogenesis/degradation</keyword>
<evidence type="ECO:0000256" key="15">
    <source>
        <dbReference type="ARBA" id="ARBA00023315"/>
    </source>
</evidence>
<evidence type="ECO:0000256" key="16">
    <source>
        <dbReference type="ARBA" id="ARBA00023316"/>
    </source>
</evidence>
<feature type="binding site" evidence="20">
    <location>
        <position position="232"/>
    </location>
    <ligand>
        <name>UDP-N-acetyl-alpha-D-glucosamine</name>
        <dbReference type="ChEBI" id="CHEBI:57705"/>
    </ligand>
</feature>
<feature type="binding site" evidence="20">
    <location>
        <position position="232"/>
    </location>
    <ligand>
        <name>Mg(2+)</name>
        <dbReference type="ChEBI" id="CHEBI:18420"/>
    </ligand>
</feature>
<dbReference type="GO" id="GO:0003977">
    <property type="term" value="F:UDP-N-acetylglucosamine diphosphorylase activity"/>
    <property type="evidence" value="ECO:0007669"/>
    <property type="project" value="UniProtKB-UniRule"/>
</dbReference>
<dbReference type="GO" id="GO:0005737">
    <property type="term" value="C:cytoplasm"/>
    <property type="evidence" value="ECO:0007669"/>
    <property type="project" value="UniProtKB-SubCell"/>
</dbReference>
<dbReference type="NCBIfam" id="TIGR01173">
    <property type="entry name" value="glmU"/>
    <property type="match status" value="1"/>
</dbReference>
<dbReference type="SUPFAM" id="SSF53448">
    <property type="entry name" value="Nucleotide-diphospho-sugar transferases"/>
    <property type="match status" value="1"/>
</dbReference>
<evidence type="ECO:0000256" key="9">
    <source>
        <dbReference type="ARBA" id="ARBA00022723"/>
    </source>
</evidence>
<comment type="subcellular location">
    <subcellularLocation>
        <location evidence="1 20">Cytoplasm</location>
    </subcellularLocation>
</comment>
<evidence type="ECO:0000256" key="18">
    <source>
        <dbReference type="ARBA" id="ARBA00048493"/>
    </source>
</evidence>
<dbReference type="Gene3D" id="3.90.550.10">
    <property type="entry name" value="Spore Coat Polysaccharide Biosynthesis Protein SpsA, Chain A"/>
    <property type="match status" value="1"/>
</dbReference>
<gene>
    <name evidence="20" type="primary">glmU</name>
    <name evidence="22" type="ordered locus">Thal_1383</name>
</gene>
<dbReference type="PROSITE" id="PS00101">
    <property type="entry name" value="HEXAPEP_TRANSFERASES"/>
    <property type="match status" value="1"/>
</dbReference>
<dbReference type="HOGENOM" id="CLU_029499_15_2_0"/>
<keyword evidence="13 20" id="KW-0573">Peptidoglycan synthesis</keyword>
<keyword evidence="10 20" id="KW-0677">Repeat</keyword>
<dbReference type="InterPro" id="IPR005882">
    <property type="entry name" value="Bifunctional_GlmU"/>
</dbReference>
<comment type="similarity">
    <text evidence="5 20">In the N-terminal section; belongs to the N-acetylglucosamine-1-phosphate uridyltransferase family.</text>
</comment>
<keyword evidence="6 20" id="KW-0963">Cytoplasm</keyword>
<comment type="catalytic activity">
    <reaction evidence="17 20">
        <text>alpha-D-glucosamine 1-phosphate + acetyl-CoA = N-acetyl-alpha-D-glucosamine 1-phosphate + CoA + H(+)</text>
        <dbReference type="Rhea" id="RHEA:13725"/>
        <dbReference type="ChEBI" id="CHEBI:15378"/>
        <dbReference type="ChEBI" id="CHEBI:57287"/>
        <dbReference type="ChEBI" id="CHEBI:57288"/>
        <dbReference type="ChEBI" id="CHEBI:57776"/>
        <dbReference type="ChEBI" id="CHEBI:58516"/>
        <dbReference type="EC" id="2.3.1.157"/>
    </reaction>
</comment>
<dbReference type="InterPro" id="IPR011004">
    <property type="entry name" value="Trimer_LpxA-like_sf"/>
</dbReference>
<keyword evidence="14 20" id="KW-0511">Multifunctional enzyme</keyword>
<feature type="binding site" evidence="20">
    <location>
        <position position="174"/>
    </location>
    <ligand>
        <name>UDP-N-acetyl-alpha-D-glucosamine</name>
        <dbReference type="ChEBI" id="CHEBI:57705"/>
    </ligand>
</feature>
<evidence type="ECO:0000256" key="5">
    <source>
        <dbReference type="ARBA" id="ARBA00007947"/>
    </source>
</evidence>
<reference evidence="23" key="1">
    <citation type="journal article" date="2010" name="Stand. Genomic Sci.">
        <title>Complete genome sequence of Thermocrinis albus type strain (HI 11/12T).</title>
        <authorList>
            <person name="Wirth R."/>
            <person name="Sikorski J."/>
            <person name="Brambilla E."/>
            <person name="Misra M."/>
            <person name="Lapidus A."/>
            <person name="Copeland A."/>
            <person name="Nolan M."/>
            <person name="Lucas S."/>
            <person name="Chen F."/>
            <person name="Tice H."/>
            <person name="Cheng J.F."/>
            <person name="Han C."/>
            <person name="Detter J.C."/>
            <person name="Tapia R."/>
            <person name="Bruce D."/>
            <person name="Goodwin L."/>
            <person name="Pitluck S."/>
            <person name="Pati A."/>
            <person name="Anderson I."/>
            <person name="Ivanova N."/>
            <person name="Mavromatis K."/>
            <person name="Mikhailova N."/>
            <person name="Chen A."/>
            <person name="Palaniappan K."/>
            <person name="Bilek Y."/>
            <person name="Hader T."/>
            <person name="Land M."/>
            <person name="Hauser L."/>
            <person name="Chang Y.J."/>
            <person name="Jeffries C.D."/>
            <person name="Tindall B.J."/>
            <person name="Rohde M."/>
            <person name="Goker M."/>
            <person name="Bristow J."/>
            <person name="Eisen J.A."/>
            <person name="Markowitz V."/>
            <person name="Hugenholtz P."/>
            <person name="Kyrpides N.C."/>
            <person name="Klenk H.P."/>
        </authorList>
    </citation>
    <scope>NUCLEOTIDE SEQUENCE [LARGE SCALE GENOMIC DNA]</scope>
    <source>
        <strain evidence="23">DSM 14484 / JCM 11386 / HI 11/12</strain>
    </source>
</reference>
<dbReference type="UniPathway" id="UPA00973"/>
<evidence type="ECO:0000259" key="21">
    <source>
        <dbReference type="Pfam" id="PF00483"/>
    </source>
</evidence>
<evidence type="ECO:0000256" key="1">
    <source>
        <dbReference type="ARBA" id="ARBA00004496"/>
    </source>
</evidence>
<dbReference type="EC" id="2.7.7.23" evidence="20"/>
<feature type="region of interest" description="N-acetyltransferase" evidence="20">
    <location>
        <begin position="256"/>
        <end position="467"/>
    </location>
</feature>
<feature type="binding site" evidence="20">
    <location>
        <position position="410"/>
    </location>
    <ligand>
        <name>acetyl-CoA</name>
        <dbReference type="ChEBI" id="CHEBI:57288"/>
    </ligand>
</feature>
<dbReference type="EMBL" id="CP001931">
    <property type="protein sequence ID" value="ADC90014.1"/>
    <property type="molecule type" value="Genomic_DNA"/>
</dbReference>
<dbReference type="GO" id="GO:0000902">
    <property type="term" value="P:cell morphogenesis"/>
    <property type="evidence" value="ECO:0007669"/>
    <property type="project" value="UniProtKB-UniRule"/>
</dbReference>
<organism evidence="22 23">
    <name type="scientific">Thermocrinis albus (strain DSM 14484 / JCM 11386 / HI 11/12)</name>
    <dbReference type="NCBI Taxonomy" id="638303"/>
    <lineage>
        <taxon>Bacteria</taxon>
        <taxon>Pseudomonadati</taxon>
        <taxon>Aquificota</taxon>
        <taxon>Aquificia</taxon>
        <taxon>Aquificales</taxon>
        <taxon>Aquificaceae</taxon>
        <taxon>Thermocrinis</taxon>
    </lineage>
</organism>
<comment type="similarity">
    <text evidence="4 20">In the C-terminal section; belongs to the transferase hexapeptide repeat family.</text>
</comment>
<feature type="binding site" evidence="20">
    <location>
        <position position="144"/>
    </location>
    <ligand>
        <name>UDP-N-acetyl-alpha-D-glucosamine</name>
        <dbReference type="ChEBI" id="CHEBI:57705"/>
    </ligand>
</feature>
<dbReference type="KEGG" id="tal:Thal_1383"/>
<name>D3SMN4_THEAH</name>
<feature type="binding site" evidence="20">
    <location>
        <begin position="391"/>
        <end position="392"/>
    </location>
    <ligand>
        <name>acetyl-CoA</name>
        <dbReference type="ChEBI" id="CHEBI:57288"/>
    </ligand>
</feature>
<feature type="binding site" evidence="20">
    <location>
        <position position="428"/>
    </location>
    <ligand>
        <name>acetyl-CoA</name>
        <dbReference type="ChEBI" id="CHEBI:57288"/>
    </ligand>
</feature>
<comment type="subunit">
    <text evidence="20">Homotrimer.</text>
</comment>
<dbReference type="GO" id="GO:0019134">
    <property type="term" value="F:glucosamine-1-phosphate N-acetyltransferase activity"/>
    <property type="evidence" value="ECO:0007669"/>
    <property type="project" value="UniProtKB-UniRule"/>
</dbReference>
<feature type="binding site" evidence="20">
    <location>
        <begin position="6"/>
        <end position="9"/>
    </location>
    <ligand>
        <name>UDP-N-acetyl-alpha-D-glucosamine</name>
        <dbReference type="ChEBI" id="CHEBI:57705"/>
    </ligand>
</feature>
<dbReference type="eggNOG" id="COG1207">
    <property type="taxonomic scope" value="Bacteria"/>
</dbReference>
<dbReference type="Pfam" id="PF00483">
    <property type="entry name" value="NTP_transferase"/>
    <property type="match status" value="1"/>
</dbReference>
<dbReference type="InterPro" id="IPR050065">
    <property type="entry name" value="GlmU-like"/>
</dbReference>
<comment type="caution">
    <text evidence="20">Lacks conserved residue(s) required for the propagation of feature annotation.</text>
</comment>
<dbReference type="GO" id="GO:0009245">
    <property type="term" value="P:lipid A biosynthetic process"/>
    <property type="evidence" value="ECO:0007669"/>
    <property type="project" value="UniProtKB-UniRule"/>
</dbReference>
<evidence type="ECO:0000313" key="22">
    <source>
        <dbReference type="EMBL" id="ADC90014.1"/>
    </source>
</evidence>
<comment type="pathway">
    <text evidence="2 20">Nucleotide-sugar biosynthesis; UDP-N-acetyl-alpha-D-glucosamine biosynthesis; N-acetyl-alpha-D-glucosamine 1-phosphate from alpha-D-glucosamine 6-phosphate (route II): step 2/2.</text>
</comment>
<dbReference type="InterPro" id="IPR001451">
    <property type="entry name" value="Hexapep"/>
</dbReference>
<keyword evidence="15 20" id="KW-0012">Acyltransferase</keyword>
<evidence type="ECO:0000256" key="13">
    <source>
        <dbReference type="ARBA" id="ARBA00022984"/>
    </source>
</evidence>
<dbReference type="STRING" id="638303.Thal_1383"/>
<dbReference type="InterPro" id="IPR005835">
    <property type="entry name" value="NTP_transferase_dom"/>
</dbReference>
<evidence type="ECO:0000256" key="3">
    <source>
        <dbReference type="ARBA" id="ARBA00005208"/>
    </source>
</evidence>
<dbReference type="CDD" id="cd03353">
    <property type="entry name" value="LbH_GlmU_C"/>
    <property type="match status" value="1"/>
</dbReference>
<feature type="binding site" evidence="20">
    <location>
        <position position="356"/>
    </location>
    <ligand>
        <name>UDP-N-acetyl-alpha-D-glucosamine</name>
        <dbReference type="ChEBI" id="CHEBI:57705"/>
    </ligand>
</feature>
<evidence type="ECO:0000256" key="20">
    <source>
        <dbReference type="HAMAP-Rule" id="MF_01631"/>
    </source>
</evidence>
<comment type="cofactor">
    <cofactor evidence="20">
        <name>Mg(2+)</name>
        <dbReference type="ChEBI" id="CHEBI:18420"/>
    </cofactor>
    <text evidence="20">Binds 1 Mg(2+) ion per subunit.</text>
</comment>
<keyword evidence="8 20" id="KW-0548">Nucleotidyltransferase</keyword>
<evidence type="ECO:0000256" key="10">
    <source>
        <dbReference type="ARBA" id="ARBA00022737"/>
    </source>
</evidence>
<feature type="binding site" evidence="20">
    <location>
        <position position="445"/>
    </location>
    <ligand>
        <name>acetyl-CoA</name>
        <dbReference type="ChEBI" id="CHEBI:57288"/>
    </ligand>
</feature>
<dbReference type="Gene3D" id="2.160.10.10">
    <property type="entry name" value="Hexapeptide repeat proteins"/>
    <property type="match status" value="1"/>
</dbReference>
<dbReference type="GO" id="GO:0008360">
    <property type="term" value="P:regulation of cell shape"/>
    <property type="evidence" value="ECO:0007669"/>
    <property type="project" value="UniProtKB-KW"/>
</dbReference>
<accession>D3SMN4</accession>
<comment type="pathway">
    <text evidence="20">Bacterial outer membrane biogenesis; LPS lipid A biosynthesis.</text>
</comment>
<dbReference type="InterPro" id="IPR038009">
    <property type="entry name" value="GlmU_C_LbH"/>
</dbReference>
<dbReference type="PANTHER" id="PTHR43584:SF3">
    <property type="entry name" value="BIFUNCTIONAL PROTEIN GLMU"/>
    <property type="match status" value="1"/>
</dbReference>
<dbReference type="InterPro" id="IPR029044">
    <property type="entry name" value="Nucleotide-diphossugar_trans"/>
</dbReference>
<feature type="binding site" evidence="20">
    <location>
        <position position="159"/>
    </location>
    <ligand>
        <name>UDP-N-acetyl-alpha-D-glucosamine</name>
        <dbReference type="ChEBI" id="CHEBI:57705"/>
    </ligand>
</feature>